<organism evidence="2 3">
    <name type="scientific">Pristionchus fissidentatus</name>
    <dbReference type="NCBI Taxonomy" id="1538716"/>
    <lineage>
        <taxon>Eukaryota</taxon>
        <taxon>Metazoa</taxon>
        <taxon>Ecdysozoa</taxon>
        <taxon>Nematoda</taxon>
        <taxon>Chromadorea</taxon>
        <taxon>Rhabditida</taxon>
        <taxon>Rhabditina</taxon>
        <taxon>Diplogasteromorpha</taxon>
        <taxon>Diplogasteroidea</taxon>
        <taxon>Neodiplogasteridae</taxon>
        <taxon>Pristionchus</taxon>
    </lineage>
</organism>
<evidence type="ECO:0000313" key="2">
    <source>
        <dbReference type="EMBL" id="GMT30231.1"/>
    </source>
</evidence>
<dbReference type="AlphaFoldDB" id="A0AAV5WH52"/>
<sequence>MDQIQSQKGSTNFQNGPRSKIRNDDGTSEKETHGHGIDETFDVPGPSSPKRIKVEEVEGEIDGSNHMENLMNFAEDCEKAVKYEDKPAFMDDEVKVEVDEGGD</sequence>
<feature type="region of interest" description="Disordered" evidence="1">
    <location>
        <begin position="1"/>
        <end position="50"/>
    </location>
</feature>
<accession>A0AAV5WH52</accession>
<feature type="compositionally biased region" description="Polar residues" evidence="1">
    <location>
        <begin position="1"/>
        <end position="17"/>
    </location>
</feature>
<dbReference type="Proteomes" id="UP001432322">
    <property type="component" value="Unassembled WGS sequence"/>
</dbReference>
<evidence type="ECO:0000313" key="3">
    <source>
        <dbReference type="Proteomes" id="UP001432322"/>
    </source>
</evidence>
<name>A0AAV5WH52_9BILA</name>
<comment type="caution">
    <text evidence="2">The sequence shown here is derived from an EMBL/GenBank/DDBJ whole genome shotgun (WGS) entry which is preliminary data.</text>
</comment>
<feature type="compositionally biased region" description="Basic and acidic residues" evidence="1">
    <location>
        <begin position="21"/>
        <end position="38"/>
    </location>
</feature>
<reference evidence="2" key="1">
    <citation type="submission" date="2023-10" db="EMBL/GenBank/DDBJ databases">
        <title>Genome assembly of Pristionchus species.</title>
        <authorList>
            <person name="Yoshida K."/>
            <person name="Sommer R.J."/>
        </authorList>
    </citation>
    <scope>NUCLEOTIDE SEQUENCE</scope>
    <source>
        <strain evidence="2">RS5133</strain>
    </source>
</reference>
<proteinExistence type="predicted"/>
<gene>
    <name evidence="2" type="ORF">PFISCL1PPCAC_21528</name>
</gene>
<keyword evidence="3" id="KW-1185">Reference proteome</keyword>
<evidence type="ECO:0000256" key="1">
    <source>
        <dbReference type="SAM" id="MobiDB-lite"/>
    </source>
</evidence>
<feature type="non-terminal residue" evidence="2">
    <location>
        <position position="103"/>
    </location>
</feature>
<dbReference type="EMBL" id="BTSY01000005">
    <property type="protein sequence ID" value="GMT30231.1"/>
    <property type="molecule type" value="Genomic_DNA"/>
</dbReference>
<protein>
    <submittedName>
        <fullName evidence="2">Uncharacterized protein</fullName>
    </submittedName>
</protein>